<sequence>MLRARDAQQQETLRSDTDGVCDFMEREDRLATVTMDTGHQKCNPRNGRKTRHFRSNTGYTTALVVFRKHRQSALCDGSISDSQGLSITYAVVSEENPSL</sequence>
<gene>
    <name evidence="1" type="ORF">NDU88_001186</name>
</gene>
<keyword evidence="2" id="KW-1185">Reference proteome</keyword>
<reference evidence="1" key="1">
    <citation type="journal article" date="2022" name="bioRxiv">
        <title>Sequencing and chromosome-scale assembly of the giantPleurodeles waltlgenome.</title>
        <authorList>
            <person name="Brown T."/>
            <person name="Elewa A."/>
            <person name="Iarovenko S."/>
            <person name="Subramanian E."/>
            <person name="Araus A.J."/>
            <person name="Petzold A."/>
            <person name="Susuki M."/>
            <person name="Suzuki K.-i.T."/>
            <person name="Hayashi T."/>
            <person name="Toyoda A."/>
            <person name="Oliveira C."/>
            <person name="Osipova E."/>
            <person name="Leigh N.D."/>
            <person name="Simon A."/>
            <person name="Yun M.H."/>
        </authorList>
    </citation>
    <scope>NUCLEOTIDE SEQUENCE</scope>
    <source>
        <strain evidence="1">20211129_DDA</strain>
        <tissue evidence="1">Liver</tissue>
    </source>
</reference>
<proteinExistence type="predicted"/>
<accession>A0AAV7U7S1</accession>
<evidence type="ECO:0000313" key="2">
    <source>
        <dbReference type="Proteomes" id="UP001066276"/>
    </source>
</evidence>
<dbReference type="EMBL" id="JANPWB010000005">
    <property type="protein sequence ID" value="KAJ1184379.1"/>
    <property type="molecule type" value="Genomic_DNA"/>
</dbReference>
<protein>
    <submittedName>
        <fullName evidence="1">Uncharacterized protein</fullName>
    </submittedName>
</protein>
<evidence type="ECO:0000313" key="1">
    <source>
        <dbReference type="EMBL" id="KAJ1184379.1"/>
    </source>
</evidence>
<name>A0AAV7U7S1_PLEWA</name>
<organism evidence="1 2">
    <name type="scientific">Pleurodeles waltl</name>
    <name type="common">Iberian ribbed newt</name>
    <dbReference type="NCBI Taxonomy" id="8319"/>
    <lineage>
        <taxon>Eukaryota</taxon>
        <taxon>Metazoa</taxon>
        <taxon>Chordata</taxon>
        <taxon>Craniata</taxon>
        <taxon>Vertebrata</taxon>
        <taxon>Euteleostomi</taxon>
        <taxon>Amphibia</taxon>
        <taxon>Batrachia</taxon>
        <taxon>Caudata</taxon>
        <taxon>Salamandroidea</taxon>
        <taxon>Salamandridae</taxon>
        <taxon>Pleurodelinae</taxon>
        <taxon>Pleurodeles</taxon>
    </lineage>
</organism>
<dbReference type="AlphaFoldDB" id="A0AAV7U7S1"/>
<dbReference type="Proteomes" id="UP001066276">
    <property type="component" value="Chromosome 3_1"/>
</dbReference>
<comment type="caution">
    <text evidence="1">The sequence shown here is derived from an EMBL/GenBank/DDBJ whole genome shotgun (WGS) entry which is preliminary data.</text>
</comment>